<dbReference type="Pfam" id="PF06169">
    <property type="entry name" value="DUF982"/>
    <property type="match status" value="1"/>
</dbReference>
<comment type="caution">
    <text evidence="1">The sequence shown here is derived from an EMBL/GenBank/DDBJ whole genome shotgun (WGS) entry which is preliminary data.</text>
</comment>
<evidence type="ECO:0000313" key="2">
    <source>
        <dbReference type="Proteomes" id="UP000248925"/>
    </source>
</evidence>
<dbReference type="AlphaFoldDB" id="A0A2W4EW48"/>
<dbReference type="Gene3D" id="6.10.250.730">
    <property type="match status" value="1"/>
</dbReference>
<evidence type="ECO:0008006" key="3">
    <source>
        <dbReference type="Google" id="ProtNLM"/>
    </source>
</evidence>
<gene>
    <name evidence="1" type="ORF">CPY51_09145</name>
</gene>
<proteinExistence type="predicted"/>
<sequence length="116" mass="13019">MTSVSEKMWTDGVYMELGKLGKYQVVWSTTDAQNMLFYRWPAKGGEAFRSALDICASVLNGHLPCDEARHAFILAAEEAGLFIASTLPRHMRLVLPEIGAKSTDMKFHPKKRGMRT</sequence>
<reference evidence="1 2" key="1">
    <citation type="journal article" date="2018" name="Sci. Rep.">
        <title>Rhizobium tumorigenes sp. nov., a novel plant tumorigenic bacterium isolated from cane gall tumors on thornless blackberry.</title>
        <authorList>
            <person name="Kuzmanovi N."/>
            <person name="Smalla K."/>
            <person name="Gronow S."/>
            <person name="PuBawska J."/>
        </authorList>
    </citation>
    <scope>NUCLEOTIDE SEQUENCE [LARGE SCALE GENOMIC DNA]</scope>
    <source>
        <strain evidence="1 2">CCBAU 85046</strain>
    </source>
</reference>
<dbReference type="RefSeq" id="WP_111159942.1">
    <property type="nucleotide sequence ID" value="NZ_PCDP01000029.1"/>
</dbReference>
<protein>
    <recommendedName>
        <fullName evidence="3">DUF982 domain-containing protein</fullName>
    </recommendedName>
</protein>
<dbReference type="InterPro" id="IPR010385">
    <property type="entry name" value="DUF982"/>
</dbReference>
<accession>A0A2W4EW48</accession>
<dbReference type="OrthoDB" id="8084653at2"/>
<evidence type="ECO:0000313" key="1">
    <source>
        <dbReference type="EMBL" id="PZM14853.1"/>
    </source>
</evidence>
<name>A0A2W4EW48_9HYPH</name>
<dbReference type="Proteomes" id="UP000248925">
    <property type="component" value="Unassembled WGS sequence"/>
</dbReference>
<keyword evidence="2" id="KW-1185">Reference proteome</keyword>
<organism evidence="1 2">
    <name type="scientific">Rhizobium tubonense</name>
    <dbReference type="NCBI Taxonomy" id="484088"/>
    <lineage>
        <taxon>Bacteria</taxon>
        <taxon>Pseudomonadati</taxon>
        <taxon>Pseudomonadota</taxon>
        <taxon>Alphaproteobacteria</taxon>
        <taxon>Hyphomicrobiales</taxon>
        <taxon>Rhizobiaceae</taxon>
        <taxon>Rhizobium/Agrobacterium group</taxon>
        <taxon>Rhizobium</taxon>
    </lineage>
</organism>
<dbReference type="EMBL" id="PCDP01000029">
    <property type="protein sequence ID" value="PZM14853.1"/>
    <property type="molecule type" value="Genomic_DNA"/>
</dbReference>